<dbReference type="AlphaFoldDB" id="A0A8S9M3U7"/>
<name>A0A8S9M3U7_BRACR</name>
<organism evidence="1">
    <name type="scientific">Brassica cretica</name>
    <name type="common">Mustard</name>
    <dbReference type="NCBI Taxonomy" id="69181"/>
    <lineage>
        <taxon>Eukaryota</taxon>
        <taxon>Viridiplantae</taxon>
        <taxon>Streptophyta</taxon>
        <taxon>Embryophyta</taxon>
        <taxon>Tracheophyta</taxon>
        <taxon>Spermatophyta</taxon>
        <taxon>Magnoliopsida</taxon>
        <taxon>eudicotyledons</taxon>
        <taxon>Gunneridae</taxon>
        <taxon>Pentapetalae</taxon>
        <taxon>rosids</taxon>
        <taxon>malvids</taxon>
        <taxon>Brassicales</taxon>
        <taxon>Brassicaceae</taxon>
        <taxon>Brassiceae</taxon>
        <taxon>Brassica</taxon>
    </lineage>
</organism>
<accession>A0A8S9M3U7</accession>
<proteinExistence type="predicted"/>
<reference evidence="1" key="1">
    <citation type="submission" date="2019-12" db="EMBL/GenBank/DDBJ databases">
        <title>Genome sequencing and annotation of Brassica cretica.</title>
        <authorList>
            <person name="Studholme D.J."/>
            <person name="Sarris P.F."/>
        </authorList>
    </citation>
    <scope>NUCLEOTIDE SEQUENCE</scope>
    <source>
        <strain evidence="1">PFS-102/07</strain>
        <tissue evidence="1">Leaf</tissue>
    </source>
</reference>
<comment type="caution">
    <text evidence="1">The sequence shown here is derived from an EMBL/GenBank/DDBJ whole genome shotgun (WGS) entry which is preliminary data.</text>
</comment>
<dbReference type="EMBL" id="QGKY02000089">
    <property type="protein sequence ID" value="KAF2611933.1"/>
    <property type="molecule type" value="Genomic_DNA"/>
</dbReference>
<protein>
    <submittedName>
        <fullName evidence="1">Uncharacterized protein</fullName>
    </submittedName>
</protein>
<sequence>MSFDLSRLSLTSSPRLSFLTRTAAKKESSPTTQNLKRKCIKSFKLVVHGGWGIDDNDNLANPYYDFENEMDKSAMDSNEEQAASH</sequence>
<evidence type="ECO:0000313" key="1">
    <source>
        <dbReference type="EMBL" id="KAF2611933.1"/>
    </source>
</evidence>
<gene>
    <name evidence="1" type="ORF">F2Q70_00010923</name>
</gene>